<dbReference type="EMBL" id="JAGDFL010000120">
    <property type="protein sequence ID" value="KAG7397240.1"/>
    <property type="molecule type" value="Genomic_DNA"/>
</dbReference>
<gene>
    <name evidence="3" type="primary">CAS91_1</name>
    <name evidence="3" type="ORF">PHYBOEH_001052</name>
</gene>
<comment type="caution">
    <text evidence="3">The sequence shown here is derived from an EMBL/GenBank/DDBJ whole genome shotgun (WGS) entry which is preliminary data.</text>
</comment>
<accession>A0A8T1X0F8</accession>
<keyword evidence="2" id="KW-1133">Transmembrane helix</keyword>
<keyword evidence="2" id="KW-0472">Membrane</keyword>
<feature type="transmembrane region" description="Helical" evidence="2">
    <location>
        <begin position="203"/>
        <end position="226"/>
    </location>
</feature>
<dbReference type="AlphaFoldDB" id="A0A8T1X0F8"/>
<keyword evidence="2" id="KW-0812">Transmembrane</keyword>
<proteinExistence type="predicted"/>
<keyword evidence="4" id="KW-1185">Reference proteome</keyword>
<dbReference type="Proteomes" id="UP000693981">
    <property type="component" value="Unassembled WGS sequence"/>
</dbReference>
<sequence>MAATAASALRSADLHRRIQESEQQTQGTCSFYPPDERGCRAPRSCYDCLNAELKAEPEGCMVNERGQCVSIVDNYDSTLDFRVVLVANADSKHNSSSSDKSNETTPHHARALEFPAVNATYCEISDTRDENQLTALGFSYGSGGCVVIAVCEDPGWVNAVGGSDCSKDTLAPTNWVDPIHASGDKPFGQPPKPRRGDSTTGYLVFWCVAISILLTLLATLVMVVTIRLHHRKQRREEPRRCTISVGEPIASATESVTPKTTKRGFQLLSLFGWESMRADLIEKERQEMQVRLRLSSAHVSESSLPAASPSTRYLQLASVVPSAPTMSPTTPSAPIFTES</sequence>
<evidence type="ECO:0000313" key="4">
    <source>
        <dbReference type="Proteomes" id="UP000693981"/>
    </source>
</evidence>
<dbReference type="OrthoDB" id="97248at2759"/>
<organism evidence="3 4">
    <name type="scientific">Phytophthora boehmeriae</name>
    <dbReference type="NCBI Taxonomy" id="109152"/>
    <lineage>
        <taxon>Eukaryota</taxon>
        <taxon>Sar</taxon>
        <taxon>Stramenopiles</taxon>
        <taxon>Oomycota</taxon>
        <taxon>Peronosporomycetes</taxon>
        <taxon>Peronosporales</taxon>
        <taxon>Peronosporaceae</taxon>
        <taxon>Phytophthora</taxon>
    </lineage>
</organism>
<protein>
    <submittedName>
        <fullName evidence="3">Maltose acetyltransferase</fullName>
    </submittedName>
</protein>
<evidence type="ECO:0000256" key="1">
    <source>
        <dbReference type="SAM" id="MobiDB-lite"/>
    </source>
</evidence>
<reference evidence="3" key="1">
    <citation type="submission" date="2021-02" db="EMBL/GenBank/DDBJ databases">
        <authorList>
            <person name="Palmer J.M."/>
        </authorList>
    </citation>
    <scope>NUCLEOTIDE SEQUENCE</scope>
    <source>
        <strain evidence="3">SCRP23</strain>
    </source>
</reference>
<evidence type="ECO:0000256" key="2">
    <source>
        <dbReference type="SAM" id="Phobius"/>
    </source>
</evidence>
<feature type="region of interest" description="Disordered" evidence="1">
    <location>
        <begin position="1"/>
        <end position="29"/>
    </location>
</feature>
<feature type="compositionally biased region" description="Low complexity" evidence="1">
    <location>
        <begin position="1"/>
        <end position="11"/>
    </location>
</feature>
<name>A0A8T1X0F8_9STRA</name>
<evidence type="ECO:0000313" key="3">
    <source>
        <dbReference type="EMBL" id="KAG7397240.1"/>
    </source>
</evidence>